<feature type="transmembrane region" description="Helical" evidence="2">
    <location>
        <begin position="155"/>
        <end position="179"/>
    </location>
</feature>
<accession>A0A559SMG7</accession>
<feature type="compositionally biased region" description="Basic and acidic residues" evidence="1">
    <location>
        <begin position="70"/>
        <end position="83"/>
    </location>
</feature>
<evidence type="ECO:0000256" key="1">
    <source>
        <dbReference type="SAM" id="MobiDB-lite"/>
    </source>
</evidence>
<keyword evidence="2" id="KW-0472">Membrane</keyword>
<sequence>MRRDFLHHRKLRLRRARRLRVGSRDRQRRYSATGWNKDVLPFSAKGARMAYRSILRCPPKRTSSDNQSGEDWRYRHPNPDVRTKRSGLRCPRDGDVLRTCGRPPSSTQTGTIVQRGAGETSAKVTRGQLRNIRPLERWADWIVRRPVHTPFARGCAVHLNSSCFVAVLLPIYLLALGFIPFKVGVIATASLLGSGLLTMCDGFLGATRSQPTSVGWGAPDDCNGRGLRRCPRLRAAPGHPICRHDQFRVTSSLWPLKIKL</sequence>
<feature type="region of interest" description="Disordered" evidence="1">
    <location>
        <begin position="58"/>
        <end position="120"/>
    </location>
</feature>
<gene>
    <name evidence="3" type="ORF">BCL32_3706</name>
</gene>
<protein>
    <submittedName>
        <fullName evidence="3">Uncharacterized protein</fullName>
    </submittedName>
</protein>
<keyword evidence="2" id="KW-0812">Transmembrane</keyword>
<dbReference type="Proteomes" id="UP000319824">
    <property type="component" value="Unassembled WGS sequence"/>
</dbReference>
<feature type="transmembrane region" description="Helical" evidence="2">
    <location>
        <begin position="185"/>
        <end position="204"/>
    </location>
</feature>
<evidence type="ECO:0000313" key="4">
    <source>
        <dbReference type="Proteomes" id="UP000319824"/>
    </source>
</evidence>
<reference evidence="3 4" key="1">
    <citation type="submission" date="2019-06" db="EMBL/GenBank/DDBJ databases">
        <title>Pac Bio to generate improved reference genome sequences for organisms with transposon mutant libraries (support for FEBA project).</title>
        <authorList>
            <person name="Blow M."/>
        </authorList>
    </citation>
    <scope>NUCLEOTIDE SEQUENCE [LARGE SCALE GENOMIC DNA]</scope>
    <source>
        <strain evidence="3 4">USDA 1844</strain>
    </source>
</reference>
<proteinExistence type="predicted"/>
<dbReference type="AlphaFoldDB" id="A0A559SMG7"/>
<keyword evidence="2" id="KW-1133">Transmembrane helix</keyword>
<evidence type="ECO:0000313" key="3">
    <source>
        <dbReference type="EMBL" id="TVZ63553.1"/>
    </source>
</evidence>
<comment type="caution">
    <text evidence="3">The sequence shown here is derived from an EMBL/GenBank/DDBJ whole genome shotgun (WGS) entry which is preliminary data.</text>
</comment>
<organism evidence="3 4">
    <name type="scientific">Rhizobium mongolense USDA 1844</name>
    <dbReference type="NCBI Taxonomy" id="1079460"/>
    <lineage>
        <taxon>Bacteria</taxon>
        <taxon>Pseudomonadati</taxon>
        <taxon>Pseudomonadota</taxon>
        <taxon>Alphaproteobacteria</taxon>
        <taxon>Hyphomicrobiales</taxon>
        <taxon>Rhizobiaceae</taxon>
        <taxon>Rhizobium/Agrobacterium group</taxon>
        <taxon>Rhizobium</taxon>
    </lineage>
</organism>
<dbReference type="EMBL" id="VISO01000003">
    <property type="protein sequence ID" value="TVZ63553.1"/>
    <property type="molecule type" value="Genomic_DNA"/>
</dbReference>
<name>A0A559SMG7_9HYPH</name>
<evidence type="ECO:0000256" key="2">
    <source>
        <dbReference type="SAM" id="Phobius"/>
    </source>
</evidence>